<dbReference type="GO" id="GO:0140911">
    <property type="term" value="F:pore-forming activity"/>
    <property type="evidence" value="ECO:0007669"/>
    <property type="project" value="InterPro"/>
</dbReference>
<comment type="caution">
    <text evidence="4">The sequence shown here is derived from an EMBL/GenBank/DDBJ whole genome shotgun (WGS) entry which is preliminary data.</text>
</comment>
<dbReference type="GO" id="GO:0031640">
    <property type="term" value="P:killing of cells of another organism"/>
    <property type="evidence" value="ECO:0007669"/>
    <property type="project" value="InterPro"/>
</dbReference>
<evidence type="ECO:0000256" key="2">
    <source>
        <dbReference type="SAM" id="SignalP"/>
    </source>
</evidence>
<dbReference type="GO" id="GO:0016020">
    <property type="term" value="C:membrane"/>
    <property type="evidence" value="ECO:0007669"/>
    <property type="project" value="InterPro"/>
</dbReference>
<gene>
    <name evidence="4" type="ORF">H072_8620</name>
</gene>
<evidence type="ECO:0000259" key="3">
    <source>
        <dbReference type="PROSITE" id="PS00276"/>
    </source>
</evidence>
<dbReference type="AlphaFoldDB" id="S8A984"/>
<feature type="signal peptide" evidence="2">
    <location>
        <begin position="1"/>
        <end position="23"/>
    </location>
</feature>
<dbReference type="GO" id="GO:0050829">
    <property type="term" value="P:defense response to Gram-negative bacterium"/>
    <property type="evidence" value="ECO:0007669"/>
    <property type="project" value="InterPro"/>
</dbReference>
<sequence>MANKDGKVQLFFLFIFLSRLALGALPARLSVYFTDFPDRQPWILCQPGRRNPNDQLFDGVVVIDPAHATCETYGHTLYTPTFDWYPLFVDLEDVRFAPVIRFDGQVRGSKLLFPTNNLNLPFVMSPPREGYAVAYWVVRRGGQIIDTSTFSFLPGDTLEFIGHALGEDHTIRLRGYGNNEFRLNRGLARPENVRVELRFTSDCLSKCCASILLCIGDWFFDLRRASHSWALMRARNQVPNPNPAGRGAGGPEAERLRNDMQAVIDMQNIPPNLMDLARLRNPALNATRASEAGEDEVEHDLEFWDKILETSPEAPPENIDLTYSQGSPARINLDDVDSEAEELSGREDSIGLIRVGDREASEGTGSSNELVEFEDEIDDPINNA</sequence>
<feature type="domain" description="Channel forming colicins" evidence="3">
    <location>
        <begin position="81"/>
        <end position="92"/>
    </location>
</feature>
<organism evidence="4 5">
    <name type="scientific">Dactylellina haptotyla (strain CBS 200.50)</name>
    <name type="common">Nematode-trapping fungus</name>
    <name type="synonym">Monacrosporium haptotylum</name>
    <dbReference type="NCBI Taxonomy" id="1284197"/>
    <lineage>
        <taxon>Eukaryota</taxon>
        <taxon>Fungi</taxon>
        <taxon>Dikarya</taxon>
        <taxon>Ascomycota</taxon>
        <taxon>Pezizomycotina</taxon>
        <taxon>Orbiliomycetes</taxon>
        <taxon>Orbiliales</taxon>
        <taxon>Orbiliaceae</taxon>
        <taxon>Dactylellina</taxon>
    </lineage>
</organism>
<name>S8A984_DACHA</name>
<keyword evidence="5" id="KW-1185">Reference proteome</keyword>
<keyword evidence="2" id="KW-0732">Signal</keyword>
<reference evidence="5" key="2">
    <citation type="submission" date="2013-04" db="EMBL/GenBank/DDBJ databases">
        <title>Genomic mechanisms accounting for the adaptation to parasitism in nematode-trapping fungi.</title>
        <authorList>
            <person name="Ahren D.G."/>
        </authorList>
    </citation>
    <scope>NUCLEOTIDE SEQUENCE [LARGE SCALE GENOMIC DNA]</scope>
    <source>
        <strain evidence="5">CBS 200.50</strain>
    </source>
</reference>
<dbReference type="InterPro" id="IPR000293">
    <property type="entry name" value="Channel_colicin_C"/>
</dbReference>
<evidence type="ECO:0000313" key="5">
    <source>
        <dbReference type="Proteomes" id="UP000015100"/>
    </source>
</evidence>
<proteinExistence type="predicted"/>
<dbReference type="Proteomes" id="UP000015100">
    <property type="component" value="Unassembled WGS sequence"/>
</dbReference>
<feature type="chain" id="PRO_5004560307" description="Channel forming colicins domain-containing protein" evidence="2">
    <location>
        <begin position="24"/>
        <end position="384"/>
    </location>
</feature>
<protein>
    <recommendedName>
        <fullName evidence="3">Channel forming colicins domain-containing protein</fullName>
    </recommendedName>
</protein>
<evidence type="ECO:0000313" key="4">
    <source>
        <dbReference type="EMBL" id="EPS37671.1"/>
    </source>
</evidence>
<dbReference type="HOGENOM" id="CLU_719658_0_0_1"/>
<dbReference type="PROSITE" id="PS00276">
    <property type="entry name" value="CHANNEL_COLICIN"/>
    <property type="match status" value="1"/>
</dbReference>
<feature type="region of interest" description="Disordered" evidence="1">
    <location>
        <begin position="354"/>
        <end position="384"/>
    </location>
</feature>
<evidence type="ECO:0000256" key="1">
    <source>
        <dbReference type="SAM" id="MobiDB-lite"/>
    </source>
</evidence>
<reference evidence="4 5" key="1">
    <citation type="journal article" date="2013" name="PLoS Genet.">
        <title>Genomic mechanisms accounting for the adaptation to parasitism in nematode-trapping fungi.</title>
        <authorList>
            <person name="Meerupati T."/>
            <person name="Andersson K.M."/>
            <person name="Friman E."/>
            <person name="Kumar D."/>
            <person name="Tunlid A."/>
            <person name="Ahren D."/>
        </authorList>
    </citation>
    <scope>NUCLEOTIDE SEQUENCE [LARGE SCALE GENOMIC DNA]</scope>
    <source>
        <strain evidence="4 5">CBS 200.50</strain>
    </source>
</reference>
<accession>S8A984</accession>
<feature type="compositionally biased region" description="Acidic residues" evidence="1">
    <location>
        <begin position="371"/>
        <end position="384"/>
    </location>
</feature>
<dbReference type="EMBL" id="AQGS01000614">
    <property type="protein sequence ID" value="EPS37671.1"/>
    <property type="molecule type" value="Genomic_DNA"/>
</dbReference>